<dbReference type="OrthoDB" id="812961at2759"/>
<sequence>MEGVKNLQLNHFDRLPDDIVVFIFNKLWKAEWLCRCSVVSKRFGSLIPHVRNLAVIAPHYIPKWLQEGEESQATSIFKFLLGLRKIISLYLELPCYHKDDWGGTRVPIIKWKVTRFNTNVECFTFLMASAVIKVNPPLSDEEEEEEEEETEEETEEEEDDDDEETEEEVEPWMTGDELCHRIKMALGCFDDACSRLRIVLDTIEGQKMIQSITITDIMQQGKIVVAGNRIAELRDLERAERSMPTVESAKVDLLLKHGSIQVVHVPKSGMVLGRVTLISLKQVDAGGNDDGDDIADDDILAGYFDGDEDGVLGEAVKEMLTTHKYRLSTTRISDPIIEIGGPEDQ</sequence>
<evidence type="ECO:0000313" key="3">
    <source>
        <dbReference type="EMBL" id="PSR86791.1"/>
    </source>
</evidence>
<dbReference type="InterPro" id="IPR001810">
    <property type="entry name" value="F-box_dom"/>
</dbReference>
<feature type="compositionally biased region" description="Acidic residues" evidence="1">
    <location>
        <begin position="139"/>
        <end position="170"/>
    </location>
</feature>
<dbReference type="AlphaFoldDB" id="A0A2R6P818"/>
<reference evidence="4" key="2">
    <citation type="journal article" date="2018" name="BMC Genomics">
        <title>A manually annotated Actinidia chinensis var. chinensis (kiwifruit) genome highlights the challenges associated with draft genomes and gene prediction in plants.</title>
        <authorList>
            <person name="Pilkington S.M."/>
            <person name="Crowhurst R."/>
            <person name="Hilario E."/>
            <person name="Nardozza S."/>
            <person name="Fraser L."/>
            <person name="Peng Y."/>
            <person name="Gunaseelan K."/>
            <person name="Simpson R."/>
            <person name="Tahir J."/>
            <person name="Deroles S.C."/>
            <person name="Templeton K."/>
            <person name="Luo Z."/>
            <person name="Davy M."/>
            <person name="Cheng C."/>
            <person name="McNeilage M."/>
            <person name="Scaglione D."/>
            <person name="Liu Y."/>
            <person name="Zhang Q."/>
            <person name="Datson P."/>
            <person name="De Silva N."/>
            <person name="Gardiner S.E."/>
            <person name="Bassett H."/>
            <person name="Chagne D."/>
            <person name="McCallum J."/>
            <person name="Dzierzon H."/>
            <person name="Deng C."/>
            <person name="Wang Y.Y."/>
            <person name="Barron L."/>
            <person name="Manako K."/>
            <person name="Bowen J."/>
            <person name="Foster T.M."/>
            <person name="Erridge Z.A."/>
            <person name="Tiffin H."/>
            <person name="Waite C.N."/>
            <person name="Davies K.M."/>
            <person name="Grierson E.P."/>
            <person name="Laing W.A."/>
            <person name="Kirk R."/>
            <person name="Chen X."/>
            <person name="Wood M."/>
            <person name="Montefiori M."/>
            <person name="Brummell D.A."/>
            <person name="Schwinn K.E."/>
            <person name="Catanach A."/>
            <person name="Fullerton C."/>
            <person name="Li D."/>
            <person name="Meiyalaghan S."/>
            <person name="Nieuwenhuizen N."/>
            <person name="Read N."/>
            <person name="Prakash R."/>
            <person name="Hunter D."/>
            <person name="Zhang H."/>
            <person name="McKenzie M."/>
            <person name="Knabel M."/>
            <person name="Harris A."/>
            <person name="Allan A.C."/>
            <person name="Gleave A."/>
            <person name="Chen A."/>
            <person name="Janssen B.J."/>
            <person name="Plunkett B."/>
            <person name="Ampomah-Dwamena C."/>
            <person name="Voogd C."/>
            <person name="Leif D."/>
            <person name="Lafferty D."/>
            <person name="Souleyre E.J.F."/>
            <person name="Varkonyi-Gasic E."/>
            <person name="Gambi F."/>
            <person name="Hanley J."/>
            <person name="Yao J.L."/>
            <person name="Cheung J."/>
            <person name="David K.M."/>
            <person name="Warren B."/>
            <person name="Marsh K."/>
            <person name="Snowden K.C."/>
            <person name="Lin-Wang K."/>
            <person name="Brian L."/>
            <person name="Martinez-Sanchez M."/>
            <person name="Wang M."/>
            <person name="Ileperuma N."/>
            <person name="Macnee N."/>
            <person name="Campin R."/>
            <person name="McAtee P."/>
            <person name="Drummond R.S.M."/>
            <person name="Espley R.V."/>
            <person name="Ireland H.S."/>
            <person name="Wu R."/>
            <person name="Atkinson R.G."/>
            <person name="Karunairetnam S."/>
            <person name="Bulley S."/>
            <person name="Chunkath S."/>
            <person name="Hanley Z."/>
            <person name="Storey R."/>
            <person name="Thrimawithana A.H."/>
            <person name="Thomson S."/>
            <person name="David C."/>
            <person name="Testolin R."/>
            <person name="Huang H."/>
            <person name="Hellens R.P."/>
            <person name="Schaffer R.J."/>
        </authorList>
    </citation>
    <scope>NUCLEOTIDE SEQUENCE [LARGE SCALE GENOMIC DNA]</scope>
    <source>
        <strain evidence="4">cv. Red5</strain>
    </source>
</reference>
<keyword evidence="4" id="KW-1185">Reference proteome</keyword>
<accession>A0A2R6P818</accession>
<dbReference type="Proteomes" id="UP000241394">
    <property type="component" value="Chromosome LG28"/>
</dbReference>
<dbReference type="Gramene" id="PSR86791">
    <property type="protein sequence ID" value="PSR86791"/>
    <property type="gene ID" value="CEY00_Acc32416"/>
</dbReference>
<protein>
    <submittedName>
        <fullName evidence="3">F-box protein</fullName>
    </submittedName>
</protein>
<dbReference type="InterPro" id="IPR036047">
    <property type="entry name" value="F-box-like_dom_sf"/>
</dbReference>
<feature type="domain" description="F-box" evidence="2">
    <location>
        <begin position="12"/>
        <end position="47"/>
    </location>
</feature>
<evidence type="ECO:0000256" key="1">
    <source>
        <dbReference type="SAM" id="MobiDB-lite"/>
    </source>
</evidence>
<dbReference type="EMBL" id="NKQK01000028">
    <property type="protein sequence ID" value="PSR86791.1"/>
    <property type="molecule type" value="Genomic_DNA"/>
</dbReference>
<comment type="caution">
    <text evidence="3">The sequence shown here is derived from an EMBL/GenBank/DDBJ whole genome shotgun (WGS) entry which is preliminary data.</text>
</comment>
<dbReference type="InParanoid" id="A0A2R6P818"/>
<dbReference type="STRING" id="1590841.A0A2R6P818"/>
<dbReference type="SUPFAM" id="SSF81383">
    <property type="entry name" value="F-box domain"/>
    <property type="match status" value="1"/>
</dbReference>
<name>A0A2R6P818_ACTCC</name>
<feature type="region of interest" description="Disordered" evidence="1">
    <location>
        <begin position="136"/>
        <end position="173"/>
    </location>
</feature>
<organism evidence="3 4">
    <name type="scientific">Actinidia chinensis var. chinensis</name>
    <name type="common">Chinese soft-hair kiwi</name>
    <dbReference type="NCBI Taxonomy" id="1590841"/>
    <lineage>
        <taxon>Eukaryota</taxon>
        <taxon>Viridiplantae</taxon>
        <taxon>Streptophyta</taxon>
        <taxon>Embryophyta</taxon>
        <taxon>Tracheophyta</taxon>
        <taxon>Spermatophyta</taxon>
        <taxon>Magnoliopsida</taxon>
        <taxon>eudicotyledons</taxon>
        <taxon>Gunneridae</taxon>
        <taxon>Pentapetalae</taxon>
        <taxon>asterids</taxon>
        <taxon>Ericales</taxon>
        <taxon>Actinidiaceae</taxon>
        <taxon>Actinidia</taxon>
    </lineage>
</organism>
<reference evidence="3 4" key="1">
    <citation type="submission" date="2017-07" db="EMBL/GenBank/DDBJ databases">
        <title>An improved, manually edited Actinidia chinensis var. chinensis (kiwifruit) genome highlights the challenges associated with draft genomes and gene prediction in plants.</title>
        <authorList>
            <person name="Pilkington S."/>
            <person name="Crowhurst R."/>
            <person name="Hilario E."/>
            <person name="Nardozza S."/>
            <person name="Fraser L."/>
            <person name="Peng Y."/>
            <person name="Gunaseelan K."/>
            <person name="Simpson R."/>
            <person name="Tahir J."/>
            <person name="Deroles S."/>
            <person name="Templeton K."/>
            <person name="Luo Z."/>
            <person name="Davy M."/>
            <person name="Cheng C."/>
            <person name="Mcneilage M."/>
            <person name="Scaglione D."/>
            <person name="Liu Y."/>
            <person name="Zhang Q."/>
            <person name="Datson P."/>
            <person name="De Silva N."/>
            <person name="Gardiner S."/>
            <person name="Bassett H."/>
            <person name="Chagne D."/>
            <person name="Mccallum J."/>
            <person name="Dzierzon H."/>
            <person name="Deng C."/>
            <person name="Wang Y.-Y."/>
            <person name="Barron N."/>
            <person name="Manako K."/>
            <person name="Bowen J."/>
            <person name="Foster T."/>
            <person name="Erridge Z."/>
            <person name="Tiffin H."/>
            <person name="Waite C."/>
            <person name="Davies K."/>
            <person name="Grierson E."/>
            <person name="Laing W."/>
            <person name="Kirk R."/>
            <person name="Chen X."/>
            <person name="Wood M."/>
            <person name="Montefiori M."/>
            <person name="Brummell D."/>
            <person name="Schwinn K."/>
            <person name="Catanach A."/>
            <person name="Fullerton C."/>
            <person name="Li D."/>
            <person name="Meiyalaghan S."/>
            <person name="Nieuwenhuizen N."/>
            <person name="Read N."/>
            <person name="Prakash R."/>
            <person name="Hunter D."/>
            <person name="Zhang H."/>
            <person name="Mckenzie M."/>
            <person name="Knabel M."/>
            <person name="Harris A."/>
            <person name="Allan A."/>
            <person name="Chen A."/>
            <person name="Janssen B."/>
            <person name="Plunkett B."/>
            <person name="Dwamena C."/>
            <person name="Voogd C."/>
            <person name="Leif D."/>
            <person name="Lafferty D."/>
            <person name="Souleyre E."/>
            <person name="Varkonyi-Gasic E."/>
            <person name="Gambi F."/>
            <person name="Hanley J."/>
            <person name="Yao J.-L."/>
            <person name="Cheung J."/>
            <person name="David K."/>
            <person name="Warren B."/>
            <person name="Marsh K."/>
            <person name="Snowden K."/>
            <person name="Lin-Wang K."/>
            <person name="Brian L."/>
            <person name="Martinez-Sanchez M."/>
            <person name="Wang M."/>
            <person name="Ileperuma N."/>
            <person name="Macnee N."/>
            <person name="Campin R."/>
            <person name="Mcatee P."/>
            <person name="Drummond R."/>
            <person name="Espley R."/>
            <person name="Ireland H."/>
            <person name="Wu R."/>
            <person name="Atkinson R."/>
            <person name="Karunairetnam S."/>
            <person name="Bulley S."/>
            <person name="Chunkath S."/>
            <person name="Hanley Z."/>
            <person name="Storey R."/>
            <person name="Thrimawithana A."/>
            <person name="Thomson S."/>
            <person name="David C."/>
            <person name="Testolin R."/>
        </authorList>
    </citation>
    <scope>NUCLEOTIDE SEQUENCE [LARGE SCALE GENOMIC DNA]</scope>
    <source>
        <strain evidence="4">cv. Red5</strain>
        <tissue evidence="3">Young leaf</tissue>
    </source>
</reference>
<gene>
    <name evidence="3" type="ORF">CEY00_Acc32416</name>
</gene>
<evidence type="ECO:0000259" key="2">
    <source>
        <dbReference type="Pfam" id="PF12937"/>
    </source>
</evidence>
<proteinExistence type="predicted"/>
<dbReference type="PANTHER" id="PTHR31215">
    <property type="entry name" value="OS05G0510400 PROTEIN-RELATED"/>
    <property type="match status" value="1"/>
</dbReference>
<evidence type="ECO:0000313" key="4">
    <source>
        <dbReference type="Proteomes" id="UP000241394"/>
    </source>
</evidence>
<dbReference type="InterPro" id="IPR044809">
    <property type="entry name" value="AUF1-like"/>
</dbReference>
<dbReference type="Pfam" id="PF12937">
    <property type="entry name" value="F-box-like"/>
    <property type="match status" value="1"/>
</dbReference>